<dbReference type="Proteomes" id="UP000550401">
    <property type="component" value="Unassembled WGS sequence"/>
</dbReference>
<dbReference type="Pfam" id="PF13479">
    <property type="entry name" value="AAA_24"/>
    <property type="match status" value="1"/>
</dbReference>
<protein>
    <recommendedName>
        <fullName evidence="3">AAA domain-containing protein</fullName>
    </recommendedName>
</protein>
<gene>
    <name evidence="1" type="ORF">FHW12_000308</name>
</gene>
<evidence type="ECO:0000313" key="2">
    <source>
        <dbReference type="Proteomes" id="UP000550401"/>
    </source>
</evidence>
<dbReference type="AlphaFoldDB" id="A0A839EP97"/>
<accession>A0A839EP97</accession>
<organism evidence="1 2">
    <name type="scientific">Dokdonella fugitiva</name>
    <dbReference type="NCBI Taxonomy" id="328517"/>
    <lineage>
        <taxon>Bacteria</taxon>
        <taxon>Pseudomonadati</taxon>
        <taxon>Pseudomonadota</taxon>
        <taxon>Gammaproteobacteria</taxon>
        <taxon>Lysobacterales</taxon>
        <taxon>Rhodanobacteraceae</taxon>
        <taxon>Dokdonella</taxon>
    </lineage>
</organism>
<evidence type="ECO:0008006" key="3">
    <source>
        <dbReference type="Google" id="ProtNLM"/>
    </source>
</evidence>
<comment type="caution">
    <text evidence="1">The sequence shown here is derived from an EMBL/GenBank/DDBJ whole genome shotgun (WGS) entry which is preliminary data.</text>
</comment>
<proteinExistence type="predicted"/>
<dbReference type="InterPro" id="IPR027417">
    <property type="entry name" value="P-loop_NTPase"/>
</dbReference>
<dbReference type="RefSeq" id="WP_182529227.1">
    <property type="nucleotide sequence ID" value="NZ_JACGXL010000001.1"/>
</dbReference>
<reference evidence="1 2" key="1">
    <citation type="submission" date="2020-07" db="EMBL/GenBank/DDBJ databases">
        <title>Genomic Encyclopedia of Type Strains, Phase IV (KMG-V): Genome sequencing to study the core and pangenomes of soil and plant-associated prokaryotes.</title>
        <authorList>
            <person name="Whitman W."/>
        </authorList>
    </citation>
    <scope>NUCLEOTIDE SEQUENCE [LARGE SCALE GENOMIC DNA]</scope>
    <source>
        <strain evidence="1 2">RH2WT43</strain>
    </source>
</reference>
<name>A0A839EP97_9GAMM</name>
<keyword evidence="2" id="KW-1185">Reference proteome</keyword>
<sequence>MAISLSSIARTTRASAPPRIVVHGVQGVGKSTFAANAYKPIFLPFEDGLTGIETDAFPLLTTFEQAVQALDSLANEPHEFGTAVLDSVDWLEPLIWNRVARDAGKDSIEAIPYGKGYIEATSYWRVVLEKLNAVRARGMATILIAHTEVKRFDAPDMDAFDRYVLKLHRGAAALVVEWADIVGLAQVETAIKKEAQGFQNRTRGIATGRRVLRVNESPAYIAKNRFGLPDPLPLDWSALVQAITPPAPAEPAAA</sequence>
<dbReference type="EMBL" id="JACGXL010000001">
    <property type="protein sequence ID" value="MBA8886117.1"/>
    <property type="molecule type" value="Genomic_DNA"/>
</dbReference>
<dbReference type="SUPFAM" id="SSF52540">
    <property type="entry name" value="P-loop containing nucleoside triphosphate hydrolases"/>
    <property type="match status" value="1"/>
</dbReference>
<evidence type="ECO:0000313" key="1">
    <source>
        <dbReference type="EMBL" id="MBA8886117.1"/>
    </source>
</evidence>